<keyword evidence="1" id="KW-0812">Transmembrane</keyword>
<name>X1SPD6_9ZZZZ</name>
<organism evidence="2">
    <name type="scientific">marine sediment metagenome</name>
    <dbReference type="NCBI Taxonomy" id="412755"/>
    <lineage>
        <taxon>unclassified sequences</taxon>
        <taxon>metagenomes</taxon>
        <taxon>ecological metagenomes</taxon>
    </lineage>
</organism>
<feature type="non-terminal residue" evidence="2">
    <location>
        <position position="1"/>
    </location>
</feature>
<feature type="transmembrane region" description="Helical" evidence="1">
    <location>
        <begin position="22"/>
        <end position="47"/>
    </location>
</feature>
<proteinExistence type="predicted"/>
<keyword evidence="1" id="KW-0472">Membrane</keyword>
<comment type="caution">
    <text evidence="2">The sequence shown here is derived from an EMBL/GenBank/DDBJ whole genome shotgun (WGS) entry which is preliminary data.</text>
</comment>
<sequence>GIFIVGLILIGFGFMIYLLPKFFATLAAIVFFVAGLGCAITAIKIFLAQRQLDKINSDDSMVYRKNVRIHTEEHYDA</sequence>
<dbReference type="AlphaFoldDB" id="X1SPD6"/>
<dbReference type="EMBL" id="BARW01007860">
    <property type="protein sequence ID" value="GAI77220.1"/>
    <property type="molecule type" value="Genomic_DNA"/>
</dbReference>
<gene>
    <name evidence="2" type="ORF">S12H4_16271</name>
</gene>
<evidence type="ECO:0000313" key="2">
    <source>
        <dbReference type="EMBL" id="GAI77220.1"/>
    </source>
</evidence>
<reference evidence="2" key="1">
    <citation type="journal article" date="2014" name="Front. Microbiol.">
        <title>High frequency of phylogenetically diverse reductive dehalogenase-homologous genes in deep subseafloor sedimentary metagenomes.</title>
        <authorList>
            <person name="Kawai M."/>
            <person name="Futagami T."/>
            <person name="Toyoda A."/>
            <person name="Takaki Y."/>
            <person name="Nishi S."/>
            <person name="Hori S."/>
            <person name="Arai W."/>
            <person name="Tsubouchi T."/>
            <person name="Morono Y."/>
            <person name="Uchiyama I."/>
            <person name="Ito T."/>
            <person name="Fujiyama A."/>
            <person name="Inagaki F."/>
            <person name="Takami H."/>
        </authorList>
    </citation>
    <scope>NUCLEOTIDE SEQUENCE</scope>
    <source>
        <strain evidence="2">Expedition CK06-06</strain>
    </source>
</reference>
<evidence type="ECO:0000256" key="1">
    <source>
        <dbReference type="SAM" id="Phobius"/>
    </source>
</evidence>
<protein>
    <submittedName>
        <fullName evidence="2">Uncharacterized protein</fullName>
    </submittedName>
</protein>
<keyword evidence="1" id="KW-1133">Transmembrane helix</keyword>
<accession>X1SPD6</accession>